<dbReference type="InterPro" id="IPR048421">
    <property type="entry name" value="YqgU_beta-prop"/>
</dbReference>
<protein>
    <recommendedName>
        <fullName evidence="1">YqgU-like 6-bladed beta-propeller domain-containing protein</fullName>
    </recommendedName>
</protein>
<gene>
    <name evidence="2" type="ORF">F7732_07150</name>
</gene>
<dbReference type="SUPFAM" id="SSF69304">
    <property type="entry name" value="Tricorn protease N-terminal domain"/>
    <property type="match status" value="1"/>
</dbReference>
<evidence type="ECO:0000259" key="1">
    <source>
        <dbReference type="Pfam" id="PF21101"/>
    </source>
</evidence>
<organism evidence="2 3">
    <name type="scientific">Bacillus mesophilum</name>
    <dbReference type="NCBI Taxonomy" id="1071718"/>
    <lineage>
        <taxon>Bacteria</taxon>
        <taxon>Bacillati</taxon>
        <taxon>Bacillota</taxon>
        <taxon>Bacilli</taxon>
        <taxon>Bacillales</taxon>
        <taxon>Bacillaceae</taxon>
        <taxon>Bacillus</taxon>
    </lineage>
</organism>
<evidence type="ECO:0000313" key="2">
    <source>
        <dbReference type="EMBL" id="KAB2333854.1"/>
    </source>
</evidence>
<name>A0A7V7RN75_9BACI</name>
<dbReference type="RefSeq" id="WP_151573229.1">
    <property type="nucleotide sequence ID" value="NZ_WBOT01000002.1"/>
</dbReference>
<dbReference type="AlphaFoldDB" id="A0A7V7RN75"/>
<feature type="domain" description="YqgU-like 6-bladed beta-propeller" evidence="1">
    <location>
        <begin position="100"/>
        <end position="363"/>
    </location>
</feature>
<comment type="caution">
    <text evidence="2">The sequence shown here is derived from an EMBL/GenBank/DDBJ whole genome shotgun (WGS) entry which is preliminary data.</text>
</comment>
<keyword evidence="3" id="KW-1185">Reference proteome</keyword>
<sequence length="386" mass="43654">MSGNQGQKARGFLTSTYLYKGFFLMLAFSLLLLAGCQKDDDSEFEKDGDAAPENTVESKQELVPIEVNDGQFSGISGWLSNEKVVYTVSKGNTSDIYEYNIYSGEKSLLFTSELPIVDVLISPDKKNLIIHTSVSTYEGLLTVIDLQGMVLNTQSLTAAELTYTWNPYDTNMILISAFSEDWTFTPYLMNIEEESLSELSLNEPFVHWLNSEEIVYLDWSSENPALFAPLVKHSIFNDQNETILDRIFQVKRFDQGVMTISAENGKMDEAVYTFMTEQFEVLSSFSVPQLTNYSDWLIPYSDFIGNESFLSFQPLHSSEADLYQNGFQLINTKLSSGEKEILLENADNEPLSCSPDGKACLYGYYFEKLIHLESGEIISLMKEEIL</sequence>
<reference evidence="2 3" key="1">
    <citation type="journal article" date="2014" name="Arch. Microbiol.">
        <title>Bacillus mesophilum sp. nov., strain IITR-54T, a novel 4-chlorobiphenyl dechlorinating bacterium.</title>
        <authorList>
            <person name="Manickam N."/>
            <person name="Singh N.K."/>
            <person name="Bajaj A."/>
            <person name="Kumar R.M."/>
            <person name="Kaur G."/>
            <person name="Kaur N."/>
            <person name="Bala M."/>
            <person name="Kumar A."/>
            <person name="Mayilraj S."/>
        </authorList>
    </citation>
    <scope>NUCLEOTIDE SEQUENCE [LARGE SCALE GENOMIC DNA]</scope>
    <source>
        <strain evidence="2 3">IITR-54</strain>
    </source>
</reference>
<dbReference type="Proteomes" id="UP000441354">
    <property type="component" value="Unassembled WGS sequence"/>
</dbReference>
<dbReference type="EMBL" id="WBOT01000002">
    <property type="protein sequence ID" value="KAB2333854.1"/>
    <property type="molecule type" value="Genomic_DNA"/>
</dbReference>
<proteinExistence type="predicted"/>
<dbReference type="Pfam" id="PF21101">
    <property type="entry name" value="YqgU"/>
    <property type="match status" value="1"/>
</dbReference>
<evidence type="ECO:0000313" key="3">
    <source>
        <dbReference type="Proteomes" id="UP000441354"/>
    </source>
</evidence>
<dbReference type="OrthoDB" id="2168335at2"/>
<accession>A0A7V7RN75</accession>